<feature type="region of interest" description="Disordered" evidence="1">
    <location>
        <begin position="155"/>
        <end position="186"/>
    </location>
</feature>
<sequence>MYHIDNSSAVSEMPPVHPVLFTQPRWFTEGGEGIEPTYPGADWYNIIQAEMLNVLSLAGIAPNKNELDQFAQAIRLMSTDYMMPVGIPYPWPGSTAPAGFGLMVGQSFDGVTYPKLAAAYPSLVLPDMRGQTIKGLPSSGRALLSLEADSVKSHAHNASSTATDLGTKETQDAGDHVHNGVPSRDNPWEIGGNISQRFNPANLGNTDPAGIHKHLIELGAHLHTIIVDAFGSAENTVKNIAFNYIVRLA</sequence>
<dbReference type="Gene3D" id="3.90.1340.10">
    <property type="entry name" value="Phage tail collar domain"/>
    <property type="match status" value="1"/>
</dbReference>
<dbReference type="EMBL" id="UGLJ01000002">
    <property type="protein sequence ID" value="STT92431.1"/>
    <property type="molecule type" value="Genomic_DNA"/>
</dbReference>
<dbReference type="Proteomes" id="UP000254103">
    <property type="component" value="Unassembled WGS sequence"/>
</dbReference>
<feature type="domain" description="Phage tail collar" evidence="2">
    <location>
        <begin position="86"/>
        <end position="133"/>
    </location>
</feature>
<dbReference type="PANTHER" id="PTHR35191">
    <property type="entry name" value="PROPHAGE SIDE TAIL FIBER PROTEIN HOMOLOG STFQ-RELATED"/>
    <property type="match status" value="1"/>
</dbReference>
<dbReference type="AlphaFoldDB" id="A0A2X3DMJ6"/>
<proteinExistence type="predicted"/>
<evidence type="ECO:0000313" key="5">
    <source>
        <dbReference type="Proteomes" id="UP000251123"/>
    </source>
</evidence>
<dbReference type="InterPro" id="IPR011083">
    <property type="entry name" value="Phage_tail_collar_dom"/>
</dbReference>
<evidence type="ECO:0000313" key="4">
    <source>
        <dbReference type="EMBL" id="STT92431.1"/>
    </source>
</evidence>
<dbReference type="Pfam" id="PF07484">
    <property type="entry name" value="Collar"/>
    <property type="match status" value="1"/>
</dbReference>
<dbReference type="InterPro" id="IPR051934">
    <property type="entry name" value="Phage_Tail_Fiber_Structural"/>
</dbReference>
<dbReference type="SUPFAM" id="SSF88874">
    <property type="entry name" value="Receptor-binding domain of short tail fibre protein gp12"/>
    <property type="match status" value="1"/>
</dbReference>
<organism evidence="4 6">
    <name type="scientific">Klebsiella pneumoniae</name>
    <dbReference type="NCBI Taxonomy" id="573"/>
    <lineage>
        <taxon>Bacteria</taxon>
        <taxon>Pseudomonadati</taxon>
        <taxon>Pseudomonadota</taxon>
        <taxon>Gammaproteobacteria</taxon>
        <taxon>Enterobacterales</taxon>
        <taxon>Enterobacteriaceae</taxon>
        <taxon>Klebsiella/Raoultella group</taxon>
        <taxon>Klebsiella</taxon>
        <taxon>Klebsiella pneumoniae complex</taxon>
    </lineage>
</organism>
<gene>
    <name evidence="4" type="ORF">NCTC5052_00807</name>
    <name evidence="3" type="ORF">NCTC9601_06140</name>
</gene>
<reference evidence="5 6" key="1">
    <citation type="submission" date="2018-06" db="EMBL/GenBank/DDBJ databases">
        <authorList>
            <consortium name="Pathogen Informatics"/>
            <person name="Doyle S."/>
        </authorList>
    </citation>
    <scope>NUCLEOTIDE SEQUENCE [LARGE SCALE GENOMIC DNA]</scope>
    <source>
        <strain evidence="4 6">NCTC5052</strain>
        <strain evidence="3 5">NCTC9601</strain>
    </source>
</reference>
<evidence type="ECO:0000256" key="1">
    <source>
        <dbReference type="SAM" id="MobiDB-lite"/>
    </source>
</evidence>
<dbReference type="InterPro" id="IPR037053">
    <property type="entry name" value="Phage_tail_collar_dom_sf"/>
</dbReference>
<feature type="compositionally biased region" description="Basic and acidic residues" evidence="1">
    <location>
        <begin position="166"/>
        <end position="178"/>
    </location>
</feature>
<name>A0A2X3DMJ6_KLEPN</name>
<protein>
    <submittedName>
        <fullName evidence="4">Putative prophage tail fiber protein</fullName>
    </submittedName>
</protein>
<evidence type="ECO:0000313" key="3">
    <source>
        <dbReference type="EMBL" id="SQC19698.1"/>
    </source>
</evidence>
<dbReference type="Proteomes" id="UP000251123">
    <property type="component" value="Unassembled WGS sequence"/>
</dbReference>
<evidence type="ECO:0000313" key="6">
    <source>
        <dbReference type="Proteomes" id="UP000254103"/>
    </source>
</evidence>
<dbReference type="PANTHER" id="PTHR35191:SF1">
    <property type="entry name" value="PROPHAGE SIDE TAIL FIBER PROTEIN HOMOLOG STFQ-RELATED"/>
    <property type="match status" value="1"/>
</dbReference>
<dbReference type="EMBL" id="UASN01000022">
    <property type="protein sequence ID" value="SQC19698.1"/>
    <property type="molecule type" value="Genomic_DNA"/>
</dbReference>
<accession>A0A2X3DMJ6</accession>
<evidence type="ECO:0000259" key="2">
    <source>
        <dbReference type="Pfam" id="PF07484"/>
    </source>
</evidence>